<evidence type="ECO:0000313" key="2">
    <source>
        <dbReference type="EMBL" id="KAK0399600.1"/>
    </source>
</evidence>
<name>A0AA39H5N2_9BILA</name>
<dbReference type="InterPro" id="IPR000591">
    <property type="entry name" value="DEP_dom"/>
</dbReference>
<proteinExistence type="predicted"/>
<gene>
    <name evidence="2" type="ORF">QR680_003130</name>
</gene>
<dbReference type="AlphaFoldDB" id="A0AA39H5N2"/>
<accession>A0AA39H5N2</accession>
<dbReference type="InterPro" id="IPR036388">
    <property type="entry name" value="WH-like_DNA-bd_sf"/>
</dbReference>
<comment type="caution">
    <text evidence="2">The sequence shown here is derived from an EMBL/GenBank/DDBJ whole genome shotgun (WGS) entry which is preliminary data.</text>
</comment>
<evidence type="ECO:0000313" key="3">
    <source>
        <dbReference type="Proteomes" id="UP001175271"/>
    </source>
</evidence>
<dbReference type="CDD" id="cd04371">
    <property type="entry name" value="DEP"/>
    <property type="match status" value="1"/>
</dbReference>
<dbReference type="Proteomes" id="UP001175271">
    <property type="component" value="Unassembled WGS sequence"/>
</dbReference>
<evidence type="ECO:0000259" key="1">
    <source>
        <dbReference type="PROSITE" id="PS50186"/>
    </source>
</evidence>
<dbReference type="SMART" id="SM00049">
    <property type="entry name" value="DEP"/>
    <property type="match status" value="1"/>
</dbReference>
<keyword evidence="3" id="KW-1185">Reference proteome</keyword>
<dbReference type="Pfam" id="PF00610">
    <property type="entry name" value="DEP"/>
    <property type="match status" value="1"/>
</dbReference>
<dbReference type="EMBL" id="JAUCMV010000005">
    <property type="protein sequence ID" value="KAK0399600.1"/>
    <property type="molecule type" value="Genomic_DNA"/>
</dbReference>
<reference evidence="2" key="1">
    <citation type="submission" date="2023-06" db="EMBL/GenBank/DDBJ databases">
        <title>Genomic analysis of the entomopathogenic nematode Steinernema hermaphroditum.</title>
        <authorList>
            <person name="Schwarz E.M."/>
            <person name="Heppert J.K."/>
            <person name="Baniya A."/>
            <person name="Schwartz H.T."/>
            <person name="Tan C.-H."/>
            <person name="Antoshechkin I."/>
            <person name="Sternberg P.W."/>
            <person name="Goodrich-Blair H."/>
            <person name="Dillman A.R."/>
        </authorList>
    </citation>
    <scope>NUCLEOTIDE SEQUENCE</scope>
    <source>
        <strain evidence="2">PS9179</strain>
        <tissue evidence="2">Whole animal</tissue>
    </source>
</reference>
<dbReference type="SUPFAM" id="SSF46785">
    <property type="entry name" value="Winged helix' DNA-binding domain"/>
    <property type="match status" value="1"/>
</dbReference>
<dbReference type="PANTHER" id="PTHR16206">
    <property type="entry name" value="DEP DOMAIN-CONTAINING"/>
    <property type="match status" value="1"/>
</dbReference>
<dbReference type="PROSITE" id="PS50186">
    <property type="entry name" value="DEP"/>
    <property type="match status" value="1"/>
</dbReference>
<protein>
    <recommendedName>
        <fullName evidence="1">DEP domain-containing protein</fullName>
    </recommendedName>
</protein>
<sequence length="236" mass="27491">MKRRGSSPGAASLSAHRALNVLNEEAENNPQFQGTQLWNRITRKFCKDVPRKRHRRNIRFYDDTFTGKEAIDFLLGVVPSLLDGNRDVTRAKCILLAEKFFENDIIRHFRGDHLIGFKDSAELYELSPAGLEIGKSARPFRRASSFNERKPKQTWPQNLNVTRKIEPLPSIVIRTSQICKDQTLTEEKRKRCLRTFQQTCPEIYKERFPPSNSPPAERRTPLPRFLNKLRNMKLKN</sequence>
<feature type="domain" description="DEP" evidence="1">
    <location>
        <begin position="61"/>
        <end position="128"/>
    </location>
</feature>
<dbReference type="GO" id="GO:0035556">
    <property type="term" value="P:intracellular signal transduction"/>
    <property type="evidence" value="ECO:0007669"/>
    <property type="project" value="InterPro"/>
</dbReference>
<dbReference type="PANTHER" id="PTHR16206:SF4">
    <property type="entry name" value="PROTEIN LET-99"/>
    <property type="match status" value="1"/>
</dbReference>
<organism evidence="2 3">
    <name type="scientific">Steinernema hermaphroditum</name>
    <dbReference type="NCBI Taxonomy" id="289476"/>
    <lineage>
        <taxon>Eukaryota</taxon>
        <taxon>Metazoa</taxon>
        <taxon>Ecdysozoa</taxon>
        <taxon>Nematoda</taxon>
        <taxon>Chromadorea</taxon>
        <taxon>Rhabditida</taxon>
        <taxon>Tylenchina</taxon>
        <taxon>Panagrolaimomorpha</taxon>
        <taxon>Strongyloidoidea</taxon>
        <taxon>Steinernematidae</taxon>
        <taxon>Steinernema</taxon>
    </lineage>
</organism>
<dbReference type="Gene3D" id="1.10.10.10">
    <property type="entry name" value="Winged helix-like DNA-binding domain superfamily/Winged helix DNA-binding domain"/>
    <property type="match status" value="1"/>
</dbReference>
<dbReference type="InterPro" id="IPR036390">
    <property type="entry name" value="WH_DNA-bd_sf"/>
</dbReference>